<evidence type="ECO:0000313" key="2">
    <source>
        <dbReference type="Proteomes" id="UP001168096"/>
    </source>
</evidence>
<sequence length="94" mass="10586">MDVDTLLDLLQWPAMAVTLVAAFLVGARHARKRVIGFWTFILSNVLWIVWGVHDEAWALIALQAGLAAMNVRAIFRNERGDPADEQVAEERRTT</sequence>
<name>A0ACC7M422_9BURK</name>
<evidence type="ECO:0000313" key="1">
    <source>
        <dbReference type="EMBL" id="MFJ1466742.1"/>
    </source>
</evidence>
<accession>A0ACC7M422</accession>
<dbReference type="EMBL" id="JASNRB020000002">
    <property type="protein sequence ID" value="MFJ1466742.1"/>
    <property type="molecule type" value="Genomic_DNA"/>
</dbReference>
<keyword evidence="2" id="KW-1185">Reference proteome</keyword>
<organism evidence="1 2">
    <name type="scientific">Massilia orientalis</name>
    <dbReference type="NCBI Taxonomy" id="3050128"/>
    <lineage>
        <taxon>Bacteria</taxon>
        <taxon>Pseudomonadati</taxon>
        <taxon>Pseudomonadota</taxon>
        <taxon>Betaproteobacteria</taxon>
        <taxon>Burkholderiales</taxon>
        <taxon>Oxalobacteraceae</taxon>
        <taxon>Telluria group</taxon>
        <taxon>Massilia</taxon>
    </lineage>
</organism>
<protein>
    <submittedName>
        <fullName evidence="1">Uncharacterized protein</fullName>
    </submittedName>
</protein>
<comment type="caution">
    <text evidence="1">The sequence shown here is derived from an EMBL/GenBank/DDBJ whole genome shotgun (WGS) entry which is preliminary data.</text>
</comment>
<gene>
    <name evidence="1" type="ORF">QPK29_003375</name>
</gene>
<reference evidence="1" key="1">
    <citation type="submission" date="2024-11" db="EMBL/GenBank/DDBJ databases">
        <title>Description of Massilia orientalis sp. nov., isolated from rhizosphere soil of Ageratina adenophora.</title>
        <authorList>
            <person name="Wang Y."/>
        </authorList>
    </citation>
    <scope>NUCLEOTIDE SEQUENCE</scope>
    <source>
        <strain evidence="1">YIM B02787</strain>
    </source>
</reference>
<dbReference type="Proteomes" id="UP001168096">
    <property type="component" value="Unassembled WGS sequence"/>
</dbReference>
<proteinExistence type="predicted"/>